<dbReference type="Proteomes" id="UP000485880">
    <property type="component" value="Unassembled WGS sequence"/>
</dbReference>
<evidence type="ECO:0000313" key="3">
    <source>
        <dbReference type="Proteomes" id="UP000485880"/>
    </source>
</evidence>
<comment type="caution">
    <text evidence="2">The sequence shown here is derived from an EMBL/GenBank/DDBJ whole genome shotgun (WGS) entry which is preliminary data.</text>
</comment>
<keyword evidence="3" id="KW-1185">Reference proteome</keyword>
<protein>
    <submittedName>
        <fullName evidence="2">Uncharacterized protein</fullName>
    </submittedName>
</protein>
<gene>
    <name evidence="2" type="ORF">MPC4_50061</name>
</gene>
<feature type="compositionally biased region" description="Basic and acidic residues" evidence="1">
    <location>
        <begin position="101"/>
        <end position="112"/>
    </location>
</feature>
<sequence length="112" mass="12184">MEEIVKTILAIALVASQMTYYEAKVTTFGCTSIEAVSQLQKVRSDEKALDAALTEKQLYGECVAILKGTQVQGSIDAADDSILRVNEQIEPPGYEAPLEDFETKAMDGKHGD</sequence>
<organism evidence="2 3">
    <name type="scientific">Methylocella tundrae</name>
    <dbReference type="NCBI Taxonomy" id="227605"/>
    <lineage>
        <taxon>Bacteria</taxon>
        <taxon>Pseudomonadati</taxon>
        <taxon>Pseudomonadota</taxon>
        <taxon>Alphaproteobacteria</taxon>
        <taxon>Hyphomicrobiales</taxon>
        <taxon>Beijerinckiaceae</taxon>
        <taxon>Methylocella</taxon>
    </lineage>
</organism>
<evidence type="ECO:0000313" key="2">
    <source>
        <dbReference type="EMBL" id="VTZ51753.1"/>
    </source>
</evidence>
<feature type="region of interest" description="Disordered" evidence="1">
    <location>
        <begin position="93"/>
        <end position="112"/>
    </location>
</feature>
<proteinExistence type="predicted"/>
<dbReference type="EMBL" id="CABFMQ020000109">
    <property type="protein sequence ID" value="VTZ51753.1"/>
    <property type="molecule type" value="Genomic_DNA"/>
</dbReference>
<name>A0A8B6M9R4_METTU</name>
<accession>A0A8B6M9R4</accession>
<evidence type="ECO:0000256" key="1">
    <source>
        <dbReference type="SAM" id="MobiDB-lite"/>
    </source>
</evidence>
<dbReference type="AlphaFoldDB" id="A0A8B6M9R4"/>
<reference evidence="2 3" key="1">
    <citation type="submission" date="2019-05" db="EMBL/GenBank/DDBJ databases">
        <authorList>
            <person name="Farhan Ul Haque M."/>
        </authorList>
    </citation>
    <scope>NUCLEOTIDE SEQUENCE [LARGE SCALE GENOMIC DNA]</scope>
    <source>
        <strain evidence="2">2</strain>
    </source>
</reference>